<keyword evidence="2" id="KW-1185">Reference proteome</keyword>
<evidence type="ECO:0008006" key="3">
    <source>
        <dbReference type="Google" id="ProtNLM"/>
    </source>
</evidence>
<evidence type="ECO:0000313" key="2">
    <source>
        <dbReference type="Proteomes" id="UP000184105"/>
    </source>
</evidence>
<dbReference type="Proteomes" id="UP000184105">
    <property type="component" value="Unassembled WGS sequence"/>
</dbReference>
<proteinExistence type="predicted"/>
<accession>A0AAX2F340</accession>
<sequence length="70" mass="7935">MKPIRLETTSVDGTKINLEALYQIAPSCFTEEKDEKTGEIKRMVNFETLRQLLGGDVLSFLEGASRRFVL</sequence>
<name>A0AAX2F340_9BACT</name>
<comment type="caution">
    <text evidence="1">The sequence shown here is derived from an EMBL/GenBank/DDBJ whole genome shotgun (WGS) entry which is preliminary data.</text>
</comment>
<dbReference type="RefSeq" id="WP_025839387.1">
    <property type="nucleotide sequence ID" value="NZ_BAKP01000038.1"/>
</dbReference>
<dbReference type="EMBL" id="FQWA01000008">
    <property type="protein sequence ID" value="SHF74848.1"/>
    <property type="molecule type" value="Genomic_DNA"/>
</dbReference>
<organism evidence="1 2">
    <name type="scientific">Prevotella scopos JCM 17725</name>
    <dbReference type="NCBI Taxonomy" id="1236518"/>
    <lineage>
        <taxon>Bacteria</taxon>
        <taxon>Pseudomonadati</taxon>
        <taxon>Bacteroidota</taxon>
        <taxon>Bacteroidia</taxon>
        <taxon>Bacteroidales</taxon>
        <taxon>Prevotellaceae</taxon>
        <taxon>Prevotella</taxon>
    </lineage>
</organism>
<evidence type="ECO:0000313" key="1">
    <source>
        <dbReference type="EMBL" id="SHF74848.1"/>
    </source>
</evidence>
<protein>
    <recommendedName>
        <fullName evidence="3">DNA-binding protein</fullName>
    </recommendedName>
</protein>
<gene>
    <name evidence="1" type="ORF">SAMN05444364_1087</name>
</gene>
<dbReference type="AlphaFoldDB" id="A0AAX2F340"/>
<reference evidence="1 2" key="1">
    <citation type="submission" date="2016-11" db="EMBL/GenBank/DDBJ databases">
        <authorList>
            <person name="Varghese N."/>
            <person name="Submissions S."/>
        </authorList>
    </citation>
    <scope>NUCLEOTIDE SEQUENCE [LARGE SCALE GENOMIC DNA]</scope>
    <source>
        <strain evidence="1 2">DSM 22613</strain>
    </source>
</reference>